<gene>
    <name evidence="1" type="ORF">DV515_00007514</name>
</gene>
<keyword evidence="2" id="KW-1185">Reference proteome</keyword>
<proteinExistence type="predicted"/>
<evidence type="ECO:0000313" key="2">
    <source>
        <dbReference type="Proteomes" id="UP000276834"/>
    </source>
</evidence>
<protein>
    <submittedName>
        <fullName evidence="1">Uncharacterized protein</fullName>
    </submittedName>
</protein>
<comment type="caution">
    <text evidence="1">The sequence shown here is derived from an EMBL/GenBank/DDBJ whole genome shotgun (WGS) entry which is preliminary data.</text>
</comment>
<accession>A0A3L8SIG4</accession>
<evidence type="ECO:0000313" key="1">
    <source>
        <dbReference type="EMBL" id="RLW01999.1"/>
    </source>
</evidence>
<dbReference type="EMBL" id="QUSF01000020">
    <property type="protein sequence ID" value="RLW01999.1"/>
    <property type="molecule type" value="Genomic_DNA"/>
</dbReference>
<dbReference type="AlphaFoldDB" id="A0A3L8SIG4"/>
<name>A0A3L8SIG4_CHLGU</name>
<organism evidence="1 2">
    <name type="scientific">Chloebia gouldiae</name>
    <name type="common">Gouldian finch</name>
    <name type="synonym">Erythrura gouldiae</name>
    <dbReference type="NCBI Taxonomy" id="44316"/>
    <lineage>
        <taxon>Eukaryota</taxon>
        <taxon>Metazoa</taxon>
        <taxon>Chordata</taxon>
        <taxon>Craniata</taxon>
        <taxon>Vertebrata</taxon>
        <taxon>Euteleostomi</taxon>
        <taxon>Archelosauria</taxon>
        <taxon>Archosauria</taxon>
        <taxon>Dinosauria</taxon>
        <taxon>Saurischia</taxon>
        <taxon>Theropoda</taxon>
        <taxon>Coelurosauria</taxon>
        <taxon>Aves</taxon>
        <taxon>Neognathae</taxon>
        <taxon>Neoaves</taxon>
        <taxon>Telluraves</taxon>
        <taxon>Australaves</taxon>
        <taxon>Passeriformes</taxon>
        <taxon>Passeroidea</taxon>
        <taxon>Passeridae</taxon>
        <taxon>Chloebia</taxon>
    </lineage>
</organism>
<sequence>MKRNVKQAKKSLQSIVSDKDWAILQQCLPVKTSWASLMGSNMGEAYQRNKAWSGPENFRQLSSSQKPGKSTEVESTEKYTTLCVFVPWMAHCTGLKCESVA</sequence>
<dbReference type="Proteomes" id="UP000276834">
    <property type="component" value="Unassembled WGS sequence"/>
</dbReference>
<reference evidence="1 2" key="1">
    <citation type="journal article" date="2018" name="Proc. R. Soc. B">
        <title>A non-coding region near Follistatin controls head colour polymorphism in the Gouldian finch.</title>
        <authorList>
            <person name="Toomey M.B."/>
            <person name="Marques C.I."/>
            <person name="Andrade P."/>
            <person name="Araujo P.M."/>
            <person name="Sabatino S."/>
            <person name="Gazda M.A."/>
            <person name="Afonso S."/>
            <person name="Lopes R.J."/>
            <person name="Corbo J.C."/>
            <person name="Carneiro M."/>
        </authorList>
    </citation>
    <scope>NUCLEOTIDE SEQUENCE [LARGE SCALE GENOMIC DNA]</scope>
    <source>
        <strain evidence="1">Red01</strain>
        <tissue evidence="1">Muscle</tissue>
    </source>
</reference>